<feature type="compositionally biased region" description="Basic and acidic residues" evidence="1">
    <location>
        <begin position="1"/>
        <end position="10"/>
    </location>
</feature>
<reference evidence="2" key="1">
    <citation type="journal article" date="2015" name="Nature">
        <title>Complex archaea that bridge the gap between prokaryotes and eukaryotes.</title>
        <authorList>
            <person name="Spang A."/>
            <person name="Saw J.H."/>
            <person name="Jorgensen S.L."/>
            <person name="Zaremba-Niedzwiedzka K."/>
            <person name="Martijn J."/>
            <person name="Lind A.E."/>
            <person name="van Eijk R."/>
            <person name="Schleper C."/>
            <person name="Guy L."/>
            <person name="Ettema T.J."/>
        </authorList>
    </citation>
    <scope>NUCLEOTIDE SEQUENCE</scope>
</reference>
<protein>
    <submittedName>
        <fullName evidence="2">Uncharacterized protein</fullName>
    </submittedName>
</protein>
<organism evidence="2">
    <name type="scientific">marine sediment metagenome</name>
    <dbReference type="NCBI Taxonomy" id="412755"/>
    <lineage>
        <taxon>unclassified sequences</taxon>
        <taxon>metagenomes</taxon>
        <taxon>ecological metagenomes</taxon>
    </lineage>
</organism>
<proteinExistence type="predicted"/>
<comment type="caution">
    <text evidence="2">The sequence shown here is derived from an EMBL/GenBank/DDBJ whole genome shotgun (WGS) entry which is preliminary data.</text>
</comment>
<sequence length="67" mass="7271">MAEETPHEEASTGIAEPQDVAGCPYCGVPMERISIRICSSITALNHFAETRRCHNAECPKDEPKNGA</sequence>
<gene>
    <name evidence="2" type="ORF">LCGC14_3020630</name>
</gene>
<evidence type="ECO:0000256" key="1">
    <source>
        <dbReference type="SAM" id="MobiDB-lite"/>
    </source>
</evidence>
<evidence type="ECO:0000313" key="2">
    <source>
        <dbReference type="EMBL" id="KKK60808.1"/>
    </source>
</evidence>
<dbReference type="EMBL" id="LAZR01062784">
    <property type="protein sequence ID" value="KKK60808.1"/>
    <property type="molecule type" value="Genomic_DNA"/>
</dbReference>
<accession>A0A0F8WVW7</accession>
<dbReference type="AlphaFoldDB" id="A0A0F8WVW7"/>
<feature type="region of interest" description="Disordered" evidence="1">
    <location>
        <begin position="1"/>
        <end position="20"/>
    </location>
</feature>
<name>A0A0F8WVW7_9ZZZZ</name>